<evidence type="ECO:0000313" key="1">
    <source>
        <dbReference type="EMBL" id="VDB84407.1"/>
    </source>
</evidence>
<gene>
    <name evidence="1" type="ORF">BGT96224V316_LOCUS3372</name>
</gene>
<proteinExistence type="predicted"/>
<reference evidence="1 2" key="1">
    <citation type="submission" date="2018-08" db="EMBL/GenBank/DDBJ databases">
        <authorList>
            <person name="Muller C M."/>
        </authorList>
    </citation>
    <scope>NUCLEOTIDE SEQUENCE [LARGE SCALE GENOMIC DNA]</scope>
</reference>
<protein>
    <submittedName>
        <fullName evidence="1">Bgt-51501</fullName>
    </submittedName>
</protein>
<dbReference type="Proteomes" id="UP000324639">
    <property type="component" value="Chromosome Bgt_-05"/>
</dbReference>
<organism evidence="1 2">
    <name type="scientific">Blumeria graminis f. sp. tritici</name>
    <dbReference type="NCBI Taxonomy" id="62690"/>
    <lineage>
        <taxon>Eukaryota</taxon>
        <taxon>Fungi</taxon>
        <taxon>Dikarya</taxon>
        <taxon>Ascomycota</taxon>
        <taxon>Pezizomycotina</taxon>
        <taxon>Leotiomycetes</taxon>
        <taxon>Erysiphales</taxon>
        <taxon>Erysiphaceae</taxon>
        <taxon>Blumeria</taxon>
    </lineage>
</organism>
<keyword evidence="2" id="KW-1185">Reference proteome</keyword>
<evidence type="ECO:0000313" key="2">
    <source>
        <dbReference type="Proteomes" id="UP000324639"/>
    </source>
</evidence>
<dbReference type="EMBL" id="LR026988">
    <property type="protein sequence ID" value="VDB84407.1"/>
    <property type="molecule type" value="Genomic_DNA"/>
</dbReference>
<dbReference type="AlphaFoldDB" id="A0A9X9MFI3"/>
<accession>A0A9X9MFI3</accession>
<sequence>MNVNIVLALLSKHPHLM</sequence>
<name>A0A9X9MFI3_BLUGR</name>